<comment type="similarity">
    <text evidence="3 11">Belongs to the membrane-bound acyltransferase family.</text>
</comment>
<feature type="transmembrane region" description="Helical" evidence="12">
    <location>
        <begin position="43"/>
        <end position="66"/>
    </location>
</feature>
<dbReference type="InterPro" id="IPR024194">
    <property type="entry name" value="Ac/AlaTfrase_AlgI/DltB"/>
</dbReference>
<feature type="transmembrane region" description="Helical" evidence="12">
    <location>
        <begin position="193"/>
        <end position="213"/>
    </location>
</feature>
<keyword evidence="7 11" id="KW-0016">Alginate biosynthesis</keyword>
<proteinExistence type="inferred from homology"/>
<feature type="transmembrane region" description="Helical" evidence="12">
    <location>
        <begin position="408"/>
        <end position="425"/>
    </location>
</feature>
<name>A0A1T0CM63_9GAMM</name>
<dbReference type="GO" id="GO:0042121">
    <property type="term" value="P:alginic acid biosynthetic process"/>
    <property type="evidence" value="ECO:0007669"/>
    <property type="project" value="UniProtKB-UniRule"/>
</dbReference>
<sequence length="473" mass="53792">MLFPTVEYALFFIAVLFLSWYVFRGNAIKKAFLLIASYIFYGFWDWIFVPLLIGISLISHVAAYYIQQNPDSPYRKKVLIGGIVICLGILAYYKYIGFFILNIVNISNWLGSPLTIDFESPILPLGVSFFVFHAISLMGDAYRNKISVKITTLDSLLYIAFFPQLIAGPILRASSFLPQLAITPDENRIRTNLALMLIVAGLFKKVIISNYLASMIVDDVFATPTAYSGIDILFAVYGYAAQIYCDFSGYTSIAAGCAMLLGYKFPKNFNAPYTAASPQEFWHRWHISLSTWLRDYLYIPLGGSRISEGRTYFNLFITMVLGGLWHGASWTFVIWGILHGGYLVVHRYWSGLDIEWVQSLRASTAWLWISRLLVFHAVCIGWVFFRATSFENAFDIFKGILSWGSSELLNPIVLLLIFLGLFAQYRPRRWDRLVEFELSQWSPALVGVLLALFIFAIEVLGPTGVAPFIYFQF</sequence>
<evidence type="ECO:0000313" key="14">
    <source>
        <dbReference type="Proteomes" id="UP000189800"/>
    </source>
</evidence>
<dbReference type="InterPro" id="IPR028362">
    <property type="entry name" value="AlgI"/>
</dbReference>
<dbReference type="InterPro" id="IPR004299">
    <property type="entry name" value="MBOAT_fam"/>
</dbReference>
<dbReference type="PIRSF" id="PIRSF500217">
    <property type="entry name" value="AlgI"/>
    <property type="match status" value="1"/>
</dbReference>
<feature type="transmembrane region" description="Helical" evidence="12">
    <location>
        <begin position="365"/>
        <end position="387"/>
    </location>
</feature>
<evidence type="ECO:0000256" key="7">
    <source>
        <dbReference type="ARBA" id="ARBA00022841"/>
    </source>
</evidence>
<dbReference type="InterPro" id="IPR051085">
    <property type="entry name" value="MB_O-acyltransferase"/>
</dbReference>
<feature type="transmembrane region" description="Helical" evidence="12">
    <location>
        <begin position="155"/>
        <end position="173"/>
    </location>
</feature>
<dbReference type="AlphaFoldDB" id="A0A1T0CM63"/>
<evidence type="ECO:0000256" key="4">
    <source>
        <dbReference type="ARBA" id="ARBA00022475"/>
    </source>
</evidence>
<evidence type="ECO:0000256" key="6">
    <source>
        <dbReference type="ARBA" id="ARBA00022692"/>
    </source>
</evidence>
<evidence type="ECO:0000256" key="9">
    <source>
        <dbReference type="ARBA" id="ARBA00023136"/>
    </source>
</evidence>
<dbReference type="EC" id="2.3.1.-" evidence="11"/>
<comment type="caution">
    <text evidence="13">The sequence shown here is derived from an EMBL/GenBank/DDBJ whole genome shotgun (WGS) entry which is preliminary data.</text>
</comment>
<evidence type="ECO:0000313" key="13">
    <source>
        <dbReference type="EMBL" id="OOS23405.1"/>
    </source>
</evidence>
<feature type="transmembrane region" description="Helical" evidence="12">
    <location>
        <begin position="220"/>
        <end position="241"/>
    </location>
</feature>
<evidence type="ECO:0000256" key="8">
    <source>
        <dbReference type="ARBA" id="ARBA00022989"/>
    </source>
</evidence>
<dbReference type="PANTHER" id="PTHR13285">
    <property type="entry name" value="ACYLTRANSFERASE"/>
    <property type="match status" value="1"/>
</dbReference>
<keyword evidence="10 11" id="KW-0012">Acyltransferase</keyword>
<protein>
    <recommendedName>
        <fullName evidence="11">Probable alginate O-acetylase</fullName>
        <ecNumber evidence="11">2.3.1.-</ecNumber>
    </recommendedName>
</protein>
<dbReference type="GO" id="GO:0016746">
    <property type="term" value="F:acyltransferase activity"/>
    <property type="evidence" value="ECO:0007669"/>
    <property type="project" value="UniProtKB-KW"/>
</dbReference>
<keyword evidence="11" id="KW-0997">Cell inner membrane</keyword>
<organism evidence="13 14">
    <name type="scientific">Moraxella pluranimalium</name>
    <dbReference type="NCBI Taxonomy" id="470453"/>
    <lineage>
        <taxon>Bacteria</taxon>
        <taxon>Pseudomonadati</taxon>
        <taxon>Pseudomonadota</taxon>
        <taxon>Gammaproteobacteria</taxon>
        <taxon>Moraxellales</taxon>
        <taxon>Moraxellaceae</taxon>
        <taxon>Moraxella</taxon>
    </lineage>
</organism>
<dbReference type="Pfam" id="PF03062">
    <property type="entry name" value="MBOAT"/>
    <property type="match status" value="1"/>
</dbReference>
<keyword evidence="4 11" id="KW-1003">Cell membrane</keyword>
<evidence type="ECO:0000256" key="3">
    <source>
        <dbReference type="ARBA" id="ARBA00010323"/>
    </source>
</evidence>
<dbReference type="UniPathway" id="UPA00286"/>
<comment type="pathway">
    <text evidence="2 11">Glycan biosynthesis; alginate biosynthesis.</text>
</comment>
<dbReference type="GO" id="GO:0005886">
    <property type="term" value="C:plasma membrane"/>
    <property type="evidence" value="ECO:0007669"/>
    <property type="project" value="UniProtKB-SubCell"/>
</dbReference>
<comment type="subcellular location">
    <subcellularLocation>
        <location evidence="11">Cell inner membrane</location>
    </subcellularLocation>
    <subcellularLocation>
        <location evidence="1">Cell membrane</location>
        <topology evidence="1">Multi-pass membrane protein</topology>
    </subcellularLocation>
</comment>
<feature type="transmembrane region" description="Helical" evidence="12">
    <location>
        <begin position="7"/>
        <end position="23"/>
    </location>
</feature>
<feature type="transmembrane region" description="Helical" evidence="12">
    <location>
        <begin position="312"/>
        <end position="345"/>
    </location>
</feature>
<evidence type="ECO:0000256" key="1">
    <source>
        <dbReference type="ARBA" id="ARBA00004651"/>
    </source>
</evidence>
<evidence type="ECO:0000256" key="11">
    <source>
        <dbReference type="PIRNR" id="PIRNR016636"/>
    </source>
</evidence>
<evidence type="ECO:0000256" key="5">
    <source>
        <dbReference type="ARBA" id="ARBA00022679"/>
    </source>
</evidence>
<keyword evidence="5 11" id="KW-0808">Transferase</keyword>
<dbReference type="Proteomes" id="UP000189800">
    <property type="component" value="Unassembled WGS sequence"/>
</dbReference>
<keyword evidence="14" id="KW-1185">Reference proteome</keyword>
<dbReference type="PANTHER" id="PTHR13285:SF23">
    <property type="entry name" value="TEICHOIC ACID D-ALANYLTRANSFERASE"/>
    <property type="match status" value="1"/>
</dbReference>
<feature type="transmembrane region" description="Helical" evidence="12">
    <location>
        <begin position="121"/>
        <end position="143"/>
    </location>
</feature>
<keyword evidence="6 11" id="KW-0812">Transmembrane</keyword>
<dbReference type="EMBL" id="MUYU01000017">
    <property type="protein sequence ID" value="OOS23405.1"/>
    <property type="molecule type" value="Genomic_DNA"/>
</dbReference>
<accession>A0A1T0CM63</accession>
<reference evidence="13 14" key="1">
    <citation type="submission" date="2017-02" db="EMBL/GenBank/DDBJ databases">
        <title>Draft genome sequence of Moraxella pluranimalium CCUG 54913T type strain.</title>
        <authorList>
            <person name="Salva-Serra F."/>
            <person name="Engstrom-Jakobsson H."/>
            <person name="Thorell K."/>
            <person name="Jaen-Luchoro D."/>
            <person name="Gonzales-Siles L."/>
            <person name="Karlsson R."/>
            <person name="Yazdan S."/>
            <person name="Boulund F."/>
            <person name="Johnning A."/>
            <person name="Engstrand L."/>
            <person name="Kristiansson E."/>
            <person name="Moore E."/>
        </authorList>
    </citation>
    <scope>NUCLEOTIDE SEQUENCE [LARGE SCALE GENOMIC DNA]</scope>
    <source>
        <strain evidence="13 14">CCUG 54913</strain>
    </source>
</reference>
<keyword evidence="9 11" id="KW-0472">Membrane</keyword>
<dbReference type="STRING" id="470453.B0680_07490"/>
<dbReference type="PIRSF" id="PIRSF016636">
    <property type="entry name" value="AlgI_DltB"/>
    <property type="match status" value="1"/>
</dbReference>
<feature type="transmembrane region" description="Helical" evidence="12">
    <location>
        <begin position="445"/>
        <end position="471"/>
    </location>
</feature>
<keyword evidence="8 12" id="KW-1133">Transmembrane helix</keyword>
<evidence type="ECO:0000256" key="12">
    <source>
        <dbReference type="SAM" id="Phobius"/>
    </source>
</evidence>
<feature type="transmembrane region" description="Helical" evidence="12">
    <location>
        <begin position="78"/>
        <end position="101"/>
    </location>
</feature>
<evidence type="ECO:0000256" key="10">
    <source>
        <dbReference type="ARBA" id="ARBA00023315"/>
    </source>
</evidence>
<evidence type="ECO:0000256" key="2">
    <source>
        <dbReference type="ARBA" id="ARBA00005182"/>
    </source>
</evidence>
<gene>
    <name evidence="13" type="ORF">B0680_07490</name>
</gene>